<keyword evidence="1" id="KW-0472">Membrane</keyword>
<keyword evidence="1" id="KW-1133">Transmembrane helix</keyword>
<sequence length="199" mass="21372">MGAMSMPLLPSWLRLAWTAVLCGVLVLHLVHAWAMPGQRRWWHAGHTVMAAGMVVMYLLPHLTRQVPGAALFAVLTASSAGAAIVFRYREGVLNPLWVASAVDMLAMTYMLLPAAVRPAWLTGVFVTYLTVQVGMWALGLWDRTPAFHRSGGAEPAVLDVPPSNAAPTAVVGLRAHSTPTVRLSLAAMTASMAYMLVAM</sequence>
<evidence type="ECO:0008006" key="4">
    <source>
        <dbReference type="Google" id="ProtNLM"/>
    </source>
</evidence>
<feature type="transmembrane region" description="Helical" evidence="1">
    <location>
        <begin position="42"/>
        <end position="59"/>
    </location>
</feature>
<feature type="transmembrane region" description="Helical" evidence="1">
    <location>
        <begin position="119"/>
        <end position="141"/>
    </location>
</feature>
<dbReference type="EMBL" id="JACGWZ010000006">
    <property type="protein sequence ID" value="MBA8826752.1"/>
    <property type="molecule type" value="Genomic_DNA"/>
</dbReference>
<keyword evidence="1" id="KW-0812">Transmembrane</keyword>
<reference evidence="2 3" key="1">
    <citation type="submission" date="2020-07" db="EMBL/GenBank/DDBJ databases">
        <title>Sequencing the genomes of 1000 actinobacteria strains.</title>
        <authorList>
            <person name="Klenk H.-P."/>
        </authorList>
    </citation>
    <scope>NUCLEOTIDE SEQUENCE [LARGE SCALE GENOMIC DNA]</scope>
    <source>
        <strain evidence="2 3">DSM 45975</strain>
    </source>
</reference>
<dbReference type="AlphaFoldDB" id="A0A839DXR6"/>
<gene>
    <name evidence="2" type="ORF">FHX42_004131</name>
</gene>
<feature type="transmembrane region" description="Helical" evidence="1">
    <location>
        <begin position="92"/>
        <end position="112"/>
    </location>
</feature>
<evidence type="ECO:0000313" key="2">
    <source>
        <dbReference type="EMBL" id="MBA8826752.1"/>
    </source>
</evidence>
<protein>
    <recommendedName>
        <fullName evidence="4">DUF5134 domain-containing protein</fullName>
    </recommendedName>
</protein>
<comment type="caution">
    <text evidence="2">The sequence shown here is derived from an EMBL/GenBank/DDBJ whole genome shotgun (WGS) entry which is preliminary data.</text>
</comment>
<accession>A0A839DXR6</accession>
<organism evidence="2 3">
    <name type="scientific">Halosaccharopolyspora lacisalsi</name>
    <dbReference type="NCBI Taxonomy" id="1000566"/>
    <lineage>
        <taxon>Bacteria</taxon>
        <taxon>Bacillati</taxon>
        <taxon>Actinomycetota</taxon>
        <taxon>Actinomycetes</taxon>
        <taxon>Pseudonocardiales</taxon>
        <taxon>Pseudonocardiaceae</taxon>
        <taxon>Halosaccharopolyspora</taxon>
    </lineage>
</organism>
<name>A0A839DXR6_9PSEU</name>
<feature type="transmembrane region" description="Helical" evidence="1">
    <location>
        <begin position="66"/>
        <end position="86"/>
    </location>
</feature>
<keyword evidence="3" id="KW-1185">Reference proteome</keyword>
<dbReference type="Proteomes" id="UP000569329">
    <property type="component" value="Unassembled WGS sequence"/>
</dbReference>
<evidence type="ECO:0000256" key="1">
    <source>
        <dbReference type="SAM" id="Phobius"/>
    </source>
</evidence>
<dbReference type="RefSeq" id="WP_182545950.1">
    <property type="nucleotide sequence ID" value="NZ_JACGWZ010000006.1"/>
</dbReference>
<evidence type="ECO:0000313" key="3">
    <source>
        <dbReference type="Proteomes" id="UP000569329"/>
    </source>
</evidence>
<proteinExistence type="predicted"/>